<keyword evidence="10" id="KW-0406">Ion transport</keyword>
<keyword evidence="6 12" id="KW-0812">Transmembrane</keyword>
<keyword evidence="5" id="KW-0145">Chemotaxis</keyword>
<comment type="similarity">
    <text evidence="2">Belongs to the MotA family.</text>
</comment>
<dbReference type="OrthoDB" id="9806929at2"/>
<evidence type="ECO:0000256" key="10">
    <source>
        <dbReference type="ARBA" id="ARBA00023065"/>
    </source>
</evidence>
<evidence type="ECO:0000313" key="16">
    <source>
        <dbReference type="Proteomes" id="UP000245634"/>
    </source>
</evidence>
<dbReference type="InterPro" id="IPR002898">
    <property type="entry name" value="MotA_ExbB_proton_chnl"/>
</dbReference>
<reference evidence="15 16" key="1">
    <citation type="submission" date="2018-05" db="EMBL/GenBank/DDBJ databases">
        <title>Genomic Encyclopedia of Type Strains, Phase IV (KMG-IV): sequencing the most valuable type-strain genomes for metagenomic binning, comparative biology and taxonomic classification.</title>
        <authorList>
            <person name="Goeker M."/>
        </authorList>
    </citation>
    <scope>NUCLEOTIDE SEQUENCE [LARGE SCALE GENOMIC DNA]</scope>
    <source>
        <strain evidence="15 16">DSM 18773</strain>
    </source>
</reference>
<evidence type="ECO:0000256" key="7">
    <source>
        <dbReference type="ARBA" id="ARBA00022779"/>
    </source>
</evidence>
<dbReference type="InterPro" id="IPR046786">
    <property type="entry name" value="MotA_N"/>
</dbReference>
<dbReference type="GO" id="GO:1902600">
    <property type="term" value="P:proton transmembrane transport"/>
    <property type="evidence" value="ECO:0007669"/>
    <property type="project" value="UniProtKB-KW"/>
</dbReference>
<accession>A0A316DGS2</accession>
<dbReference type="InterPro" id="IPR000540">
    <property type="entry name" value="Flag_MotA_CS"/>
</dbReference>
<gene>
    <name evidence="15" type="ORF">C7459_101303</name>
</gene>
<proteinExistence type="inferred from homology"/>
<dbReference type="EMBL" id="QGGL01000001">
    <property type="protein sequence ID" value="PWK16439.1"/>
    <property type="molecule type" value="Genomic_DNA"/>
</dbReference>
<evidence type="ECO:0000256" key="4">
    <source>
        <dbReference type="ARBA" id="ARBA00022475"/>
    </source>
</evidence>
<name>A0A316DGS2_9BACL</name>
<dbReference type="PANTHER" id="PTHR30433:SF3">
    <property type="entry name" value="MOTILITY PROTEIN A"/>
    <property type="match status" value="1"/>
</dbReference>
<feature type="domain" description="Motility protein A N-terminal" evidence="14">
    <location>
        <begin position="6"/>
        <end position="83"/>
    </location>
</feature>
<organism evidence="15 16">
    <name type="scientific">Tumebacillus permanentifrigoris</name>
    <dbReference type="NCBI Taxonomy" id="378543"/>
    <lineage>
        <taxon>Bacteria</taxon>
        <taxon>Bacillati</taxon>
        <taxon>Bacillota</taxon>
        <taxon>Bacilli</taxon>
        <taxon>Bacillales</taxon>
        <taxon>Alicyclobacillaceae</taxon>
        <taxon>Tumebacillus</taxon>
    </lineage>
</organism>
<evidence type="ECO:0000256" key="3">
    <source>
        <dbReference type="ARBA" id="ARBA00022448"/>
    </source>
</evidence>
<dbReference type="Pfam" id="PF01618">
    <property type="entry name" value="MotA_ExbB"/>
    <property type="match status" value="1"/>
</dbReference>
<evidence type="ECO:0000256" key="11">
    <source>
        <dbReference type="ARBA" id="ARBA00023136"/>
    </source>
</evidence>
<dbReference type="AlphaFoldDB" id="A0A316DGS2"/>
<dbReference type="Proteomes" id="UP000245634">
    <property type="component" value="Unassembled WGS sequence"/>
</dbReference>
<dbReference type="GO" id="GO:0071978">
    <property type="term" value="P:bacterial-type flagellum-dependent swarming motility"/>
    <property type="evidence" value="ECO:0007669"/>
    <property type="project" value="InterPro"/>
</dbReference>
<keyword evidence="7" id="KW-0283">Flagellar rotation</keyword>
<dbReference type="RefSeq" id="WP_109685533.1">
    <property type="nucleotide sequence ID" value="NZ_QGGL01000001.1"/>
</dbReference>
<feature type="transmembrane region" description="Helical" evidence="12">
    <location>
        <begin position="34"/>
        <end position="53"/>
    </location>
</feature>
<keyword evidence="11 12" id="KW-0472">Membrane</keyword>
<dbReference type="Pfam" id="PF20560">
    <property type="entry name" value="MotA_N"/>
    <property type="match status" value="1"/>
</dbReference>
<sequence>MELSTLIGLGLALVSILGGMFLKGASPAALLNPAALLIILGGTTAAVCLAFPMKELKKVPKLLRLIFKGQDMQDKKATIIILTKWAMLARREGILTLEGEIETVDDRFLKKGMGMVVDGIQAEDIQAMLEDDIAAMKERHAVGALIFSQAGTYSPTLGVLGAVIGLVAALGNMSDIEKLGHSISAAFIATLFGIFFGYVIFHPFANKLKRRTKREAEMKTMILEGILSIQSGQNPKFLTEKLAIYLEEQDRNGLEETPEAGV</sequence>
<feature type="transmembrane region" description="Helical" evidence="12">
    <location>
        <begin position="183"/>
        <end position="205"/>
    </location>
</feature>
<evidence type="ECO:0000256" key="2">
    <source>
        <dbReference type="ARBA" id="ARBA00008038"/>
    </source>
</evidence>
<keyword evidence="4" id="KW-1003">Cell membrane</keyword>
<evidence type="ECO:0000256" key="12">
    <source>
        <dbReference type="SAM" id="Phobius"/>
    </source>
</evidence>
<dbReference type="PROSITE" id="PS01307">
    <property type="entry name" value="MOTA"/>
    <property type="match status" value="1"/>
</dbReference>
<keyword evidence="9 12" id="KW-1133">Transmembrane helix</keyword>
<evidence type="ECO:0000256" key="1">
    <source>
        <dbReference type="ARBA" id="ARBA00004651"/>
    </source>
</evidence>
<evidence type="ECO:0000259" key="13">
    <source>
        <dbReference type="Pfam" id="PF01618"/>
    </source>
</evidence>
<protein>
    <submittedName>
        <fullName evidence="15">Chemotaxis protein MotA</fullName>
    </submittedName>
</protein>
<feature type="domain" description="MotA/TolQ/ExbB proton channel" evidence="13">
    <location>
        <begin position="102"/>
        <end position="218"/>
    </location>
</feature>
<dbReference type="GO" id="GO:0005886">
    <property type="term" value="C:plasma membrane"/>
    <property type="evidence" value="ECO:0007669"/>
    <property type="project" value="UniProtKB-SubCell"/>
</dbReference>
<feature type="transmembrane region" description="Helical" evidence="12">
    <location>
        <begin position="145"/>
        <end position="171"/>
    </location>
</feature>
<evidence type="ECO:0000256" key="6">
    <source>
        <dbReference type="ARBA" id="ARBA00022692"/>
    </source>
</evidence>
<dbReference type="NCBIfam" id="NF005997">
    <property type="entry name" value="PRK08124.1"/>
    <property type="match status" value="1"/>
</dbReference>
<evidence type="ECO:0000256" key="8">
    <source>
        <dbReference type="ARBA" id="ARBA00022781"/>
    </source>
</evidence>
<comment type="subcellular location">
    <subcellularLocation>
        <location evidence="1">Cell membrane</location>
        <topology evidence="1">Multi-pass membrane protein</topology>
    </subcellularLocation>
</comment>
<keyword evidence="16" id="KW-1185">Reference proteome</keyword>
<dbReference type="GO" id="GO:0006935">
    <property type="term" value="P:chemotaxis"/>
    <property type="evidence" value="ECO:0007669"/>
    <property type="project" value="UniProtKB-KW"/>
</dbReference>
<evidence type="ECO:0000256" key="9">
    <source>
        <dbReference type="ARBA" id="ARBA00022989"/>
    </source>
</evidence>
<comment type="caution">
    <text evidence="15">The sequence shown here is derived from an EMBL/GenBank/DDBJ whole genome shotgun (WGS) entry which is preliminary data.</text>
</comment>
<keyword evidence="3" id="KW-0813">Transport</keyword>
<evidence type="ECO:0000259" key="14">
    <source>
        <dbReference type="Pfam" id="PF20560"/>
    </source>
</evidence>
<evidence type="ECO:0000256" key="5">
    <source>
        <dbReference type="ARBA" id="ARBA00022500"/>
    </source>
</evidence>
<evidence type="ECO:0000313" key="15">
    <source>
        <dbReference type="EMBL" id="PWK16439.1"/>
    </source>
</evidence>
<dbReference type="PANTHER" id="PTHR30433">
    <property type="entry name" value="CHEMOTAXIS PROTEIN MOTA"/>
    <property type="match status" value="1"/>
</dbReference>
<keyword evidence="8" id="KW-0375">Hydrogen ion transport</keyword>
<dbReference type="InterPro" id="IPR047055">
    <property type="entry name" value="MotA-like"/>
</dbReference>